<dbReference type="AlphaFoldDB" id="A0A8T5V158"/>
<dbReference type="Proteomes" id="UP000825933">
    <property type="component" value="Unassembled WGS sequence"/>
</dbReference>
<organism evidence="7 8">
    <name type="scientific">Methanobacterium spitsbergense</name>
    <dbReference type="NCBI Taxonomy" id="2874285"/>
    <lineage>
        <taxon>Archaea</taxon>
        <taxon>Methanobacteriati</taxon>
        <taxon>Methanobacteriota</taxon>
        <taxon>Methanomada group</taxon>
        <taxon>Methanobacteria</taxon>
        <taxon>Methanobacteriales</taxon>
        <taxon>Methanobacteriaceae</taxon>
        <taxon>Methanobacterium</taxon>
    </lineage>
</organism>
<evidence type="ECO:0000256" key="4">
    <source>
        <dbReference type="ARBA" id="ARBA00022989"/>
    </source>
</evidence>
<gene>
    <name evidence="7" type="ORF">K8N75_12020</name>
</gene>
<evidence type="ECO:0000256" key="6">
    <source>
        <dbReference type="SAM" id="Phobius"/>
    </source>
</evidence>
<evidence type="ECO:0000313" key="8">
    <source>
        <dbReference type="Proteomes" id="UP000825933"/>
    </source>
</evidence>
<dbReference type="PANTHER" id="PTHR42709:SF6">
    <property type="entry name" value="UNDECAPRENYL PHOSPHATE TRANSPORTER A"/>
    <property type="match status" value="1"/>
</dbReference>
<keyword evidence="3 6" id="KW-0812">Transmembrane</keyword>
<keyword evidence="4 6" id="KW-1133">Transmembrane helix</keyword>
<reference evidence="8" key="1">
    <citation type="journal article" date="2022" name="Microbiol. Resour. Announc.">
        <title>Draft Genome Sequence of a Methanogenic Archaeon from West Spitsbergen Permafrost.</title>
        <authorList>
            <person name="Trubitsyn V."/>
            <person name="Rivkina E."/>
            <person name="Shcherbakova V."/>
        </authorList>
    </citation>
    <scope>NUCLEOTIDE SEQUENCE [LARGE SCALE GENOMIC DNA]</scope>
    <source>
        <strain evidence="8">VT</strain>
    </source>
</reference>
<comment type="subcellular location">
    <subcellularLocation>
        <location evidence="1">Cell membrane</location>
        <topology evidence="1">Multi-pass membrane protein</topology>
    </subcellularLocation>
</comment>
<dbReference type="PANTHER" id="PTHR42709">
    <property type="entry name" value="ALKALINE PHOSPHATASE LIKE PROTEIN"/>
    <property type="match status" value="1"/>
</dbReference>
<protein>
    <submittedName>
        <fullName evidence="7">Uncharacterized protein</fullName>
    </submittedName>
</protein>
<dbReference type="RefSeq" id="WP_223792299.1">
    <property type="nucleotide sequence ID" value="NZ_JAIOUQ010000014.1"/>
</dbReference>
<name>A0A8T5V158_9EURY</name>
<evidence type="ECO:0000256" key="3">
    <source>
        <dbReference type="ARBA" id="ARBA00022692"/>
    </source>
</evidence>
<dbReference type="InterPro" id="IPR051311">
    <property type="entry name" value="DedA_domain"/>
</dbReference>
<comment type="caution">
    <text evidence="7">The sequence shown here is derived from an EMBL/GenBank/DDBJ whole genome shotgun (WGS) entry which is preliminary data.</text>
</comment>
<evidence type="ECO:0000256" key="1">
    <source>
        <dbReference type="ARBA" id="ARBA00004651"/>
    </source>
</evidence>
<keyword evidence="5 6" id="KW-0472">Membrane</keyword>
<keyword evidence="2" id="KW-1003">Cell membrane</keyword>
<feature type="transmembrane region" description="Helical" evidence="6">
    <location>
        <begin position="65"/>
        <end position="87"/>
    </location>
</feature>
<feature type="transmembrane region" description="Helical" evidence="6">
    <location>
        <begin position="6"/>
        <end position="27"/>
    </location>
</feature>
<accession>A0A8T5V158</accession>
<keyword evidence="8" id="KW-1185">Reference proteome</keyword>
<dbReference type="EMBL" id="JAIOUQ010000014">
    <property type="protein sequence ID" value="MBZ2166763.1"/>
    <property type="molecule type" value="Genomic_DNA"/>
</dbReference>
<dbReference type="GO" id="GO:0005886">
    <property type="term" value="C:plasma membrane"/>
    <property type="evidence" value="ECO:0007669"/>
    <property type="project" value="UniProtKB-SubCell"/>
</dbReference>
<proteinExistence type="predicted"/>
<sequence>MFAEVILYLENILIVYGPLGVFIASIIEEIIAPIPSTLVIMGTSFIVLKGVSISPDAFLKLFINIVLPASLGVTIGSLFIYTIAYFAGKPFLERWGKYLGVSWEDIEKAEKKFENSHSDEIILFT</sequence>
<feature type="transmembrane region" description="Helical" evidence="6">
    <location>
        <begin position="34"/>
        <end position="53"/>
    </location>
</feature>
<evidence type="ECO:0000313" key="7">
    <source>
        <dbReference type="EMBL" id="MBZ2166763.1"/>
    </source>
</evidence>
<evidence type="ECO:0000256" key="5">
    <source>
        <dbReference type="ARBA" id="ARBA00023136"/>
    </source>
</evidence>
<evidence type="ECO:0000256" key="2">
    <source>
        <dbReference type="ARBA" id="ARBA00022475"/>
    </source>
</evidence>